<evidence type="ECO:0000313" key="5">
    <source>
        <dbReference type="Proteomes" id="UP000278143"/>
    </source>
</evidence>
<dbReference type="EMBL" id="KZ989529">
    <property type="protein sequence ID" value="RKP26056.1"/>
    <property type="molecule type" value="Genomic_DNA"/>
</dbReference>
<dbReference type="OrthoDB" id="443634at2759"/>
<dbReference type="InterPro" id="IPR050310">
    <property type="entry name" value="VPS10-sortilin"/>
</dbReference>
<organism evidence="4 5">
    <name type="scientific">Syncephalis pseudoplumigaleata</name>
    <dbReference type="NCBI Taxonomy" id="1712513"/>
    <lineage>
        <taxon>Eukaryota</taxon>
        <taxon>Fungi</taxon>
        <taxon>Fungi incertae sedis</taxon>
        <taxon>Zoopagomycota</taxon>
        <taxon>Zoopagomycotina</taxon>
        <taxon>Zoopagomycetes</taxon>
        <taxon>Zoopagales</taxon>
        <taxon>Piptocephalidaceae</taxon>
        <taxon>Syncephalis</taxon>
    </lineage>
</organism>
<dbReference type="AlphaFoldDB" id="A0A4P9Z0W0"/>
<dbReference type="Proteomes" id="UP000278143">
    <property type="component" value="Unassembled WGS sequence"/>
</dbReference>
<evidence type="ECO:0000256" key="2">
    <source>
        <dbReference type="ARBA" id="ARBA00023180"/>
    </source>
</evidence>
<dbReference type="GO" id="GO:0005829">
    <property type="term" value="C:cytosol"/>
    <property type="evidence" value="ECO:0007669"/>
    <property type="project" value="GOC"/>
</dbReference>
<evidence type="ECO:0000259" key="3">
    <source>
        <dbReference type="SMART" id="SM00602"/>
    </source>
</evidence>
<evidence type="ECO:0000256" key="1">
    <source>
        <dbReference type="ARBA" id="ARBA00022737"/>
    </source>
</evidence>
<dbReference type="PANTHER" id="PTHR12106">
    <property type="entry name" value="SORTILIN RELATED"/>
    <property type="match status" value="1"/>
</dbReference>
<dbReference type="GO" id="GO:0006895">
    <property type="term" value="P:Golgi to endosome transport"/>
    <property type="evidence" value="ECO:0007669"/>
    <property type="project" value="TreeGrafter"/>
</dbReference>
<accession>A0A4P9Z0W0</accession>
<keyword evidence="2" id="KW-0325">Glycoprotein</keyword>
<keyword evidence="5" id="KW-1185">Reference proteome</keyword>
<feature type="non-terminal residue" evidence="4">
    <location>
        <position position="1"/>
    </location>
</feature>
<feature type="domain" description="VPS10" evidence="3">
    <location>
        <begin position="1"/>
        <end position="285"/>
    </location>
</feature>
<proteinExistence type="predicted"/>
<evidence type="ECO:0000313" key="4">
    <source>
        <dbReference type="EMBL" id="RKP26056.1"/>
    </source>
</evidence>
<dbReference type="InterPro" id="IPR031778">
    <property type="entry name" value="Sortilin_N"/>
</dbReference>
<dbReference type="SMART" id="SM00602">
    <property type="entry name" value="VPS10"/>
    <property type="match status" value="1"/>
</dbReference>
<sequence length="285" mass="31446">AYTLLEPTRQTLTLHITESAKEGAAWGNLLSSNWNGTYYTQTLEHVNRNDKGLVDFERILGIEGVAMANEVANVKELAGGAVAAAAAGSHPSKQLQTKITYDNGQTWQYLSVPKTNIHGRPLLCKTTPCHLHLHSFTEKADTSNVFSAPTAIGLMMGVGNVGAHLEDYSKGDTYMTRDAGRTWHIIRQGPHLYAFGDHGGIIVLVSDQEPVDYVLYSTNEGKSFEKFYFTSANKKLRATALITEPMATSRRFLLVGMASRGATQQQVVRLDFRGLFQRKCKHARS</sequence>
<reference evidence="5" key="1">
    <citation type="journal article" date="2018" name="Nat. Microbiol.">
        <title>Leveraging single-cell genomics to expand the fungal tree of life.</title>
        <authorList>
            <person name="Ahrendt S.R."/>
            <person name="Quandt C.A."/>
            <person name="Ciobanu D."/>
            <person name="Clum A."/>
            <person name="Salamov A."/>
            <person name="Andreopoulos B."/>
            <person name="Cheng J.F."/>
            <person name="Woyke T."/>
            <person name="Pelin A."/>
            <person name="Henrissat B."/>
            <person name="Reynolds N.K."/>
            <person name="Benny G.L."/>
            <person name="Smith M.E."/>
            <person name="James T.Y."/>
            <person name="Grigoriev I.V."/>
        </authorList>
    </citation>
    <scope>NUCLEOTIDE SEQUENCE [LARGE SCALE GENOMIC DNA]</scope>
    <source>
        <strain evidence="5">Benny S71-1</strain>
    </source>
</reference>
<keyword evidence="1" id="KW-0677">Repeat</keyword>
<dbReference type="GO" id="GO:0006896">
    <property type="term" value="P:Golgi to vacuole transport"/>
    <property type="evidence" value="ECO:0007669"/>
    <property type="project" value="TreeGrafter"/>
</dbReference>
<gene>
    <name evidence="4" type="ORF">SYNPS1DRAFT_14753</name>
</gene>
<dbReference type="GO" id="GO:0016020">
    <property type="term" value="C:membrane"/>
    <property type="evidence" value="ECO:0007669"/>
    <property type="project" value="InterPro"/>
</dbReference>
<dbReference type="GO" id="GO:0005794">
    <property type="term" value="C:Golgi apparatus"/>
    <property type="evidence" value="ECO:0007669"/>
    <property type="project" value="TreeGrafter"/>
</dbReference>
<name>A0A4P9Z0W0_9FUNG</name>
<protein>
    <recommendedName>
        <fullName evidence="3">VPS10 domain-containing protein</fullName>
    </recommendedName>
</protein>
<dbReference type="Pfam" id="PF15902">
    <property type="entry name" value="Sortilin-Vps10"/>
    <property type="match status" value="1"/>
</dbReference>
<dbReference type="SUPFAM" id="SSF110296">
    <property type="entry name" value="Oligoxyloglucan reducing end-specific cellobiohydrolase"/>
    <property type="match status" value="1"/>
</dbReference>
<dbReference type="InterPro" id="IPR006581">
    <property type="entry name" value="VPS10"/>
</dbReference>
<dbReference type="GO" id="GO:0006623">
    <property type="term" value="P:protein targeting to vacuole"/>
    <property type="evidence" value="ECO:0007669"/>
    <property type="project" value="TreeGrafter"/>
</dbReference>
<dbReference type="PANTHER" id="PTHR12106:SF27">
    <property type="entry name" value="SORTILIN-RELATED RECEPTOR"/>
    <property type="match status" value="1"/>
</dbReference>